<evidence type="ECO:0000256" key="1">
    <source>
        <dbReference type="ARBA" id="ARBA00004123"/>
    </source>
</evidence>
<dbReference type="GO" id="GO:0001227">
    <property type="term" value="F:DNA-binding transcription repressor activity, RNA polymerase II-specific"/>
    <property type="evidence" value="ECO:0007669"/>
    <property type="project" value="TreeGrafter"/>
</dbReference>
<feature type="compositionally biased region" description="Low complexity" evidence="11">
    <location>
        <begin position="467"/>
        <end position="487"/>
    </location>
</feature>
<dbReference type="Proteomes" id="UP000593565">
    <property type="component" value="Unassembled WGS sequence"/>
</dbReference>
<keyword evidence="7 10" id="KW-0238">DNA-binding</keyword>
<feature type="compositionally biased region" description="Low complexity" evidence="11">
    <location>
        <begin position="312"/>
        <end position="325"/>
    </location>
</feature>
<proteinExistence type="predicted"/>
<dbReference type="CDD" id="cd20065">
    <property type="entry name" value="FH_FOXP2"/>
    <property type="match status" value="1"/>
</dbReference>
<evidence type="ECO:0000256" key="2">
    <source>
        <dbReference type="ARBA" id="ARBA00022491"/>
    </source>
</evidence>
<evidence type="ECO:0000256" key="6">
    <source>
        <dbReference type="ARBA" id="ARBA00023015"/>
    </source>
</evidence>
<evidence type="ECO:0000256" key="7">
    <source>
        <dbReference type="ARBA" id="ARBA00023125"/>
    </source>
</evidence>
<dbReference type="EMBL" id="JAAGNN010000015">
    <property type="protein sequence ID" value="KAF4079687.1"/>
    <property type="molecule type" value="Genomic_DNA"/>
</dbReference>
<reference evidence="13 14" key="1">
    <citation type="submission" date="2020-02" db="EMBL/GenBank/DDBJ databases">
        <title>A chromosome-scale genome assembly of the black bullhead catfish (Ameiurus melas).</title>
        <authorList>
            <person name="Wen M."/>
            <person name="Zham M."/>
            <person name="Cabau C."/>
            <person name="Klopp C."/>
            <person name="Donnadieu C."/>
            <person name="Roques C."/>
            <person name="Bouchez O."/>
            <person name="Lampietro C."/>
            <person name="Jouanno E."/>
            <person name="Herpin A."/>
            <person name="Louis A."/>
            <person name="Berthelot C."/>
            <person name="Parey E."/>
            <person name="Roest-Crollius H."/>
            <person name="Braasch I."/>
            <person name="Postlethwait J."/>
            <person name="Robinson-Rechavi M."/>
            <person name="Echchiki A."/>
            <person name="Begum T."/>
            <person name="Montfort J."/>
            <person name="Schartl M."/>
            <person name="Bobe J."/>
            <person name="Guiguen Y."/>
        </authorList>
    </citation>
    <scope>NUCLEOTIDE SEQUENCE [LARGE SCALE GENOMIC DNA]</scope>
    <source>
        <strain evidence="13">M_S1</strain>
        <tissue evidence="13">Blood</tissue>
    </source>
</reference>
<dbReference type="Pfam" id="PF16159">
    <property type="entry name" value="FOXP-CC"/>
    <property type="match status" value="1"/>
</dbReference>
<dbReference type="PROSITE" id="PS00658">
    <property type="entry name" value="FORK_HEAD_2"/>
    <property type="match status" value="1"/>
</dbReference>
<comment type="subcellular location">
    <subcellularLocation>
        <location evidence="1 10">Nucleus</location>
    </subcellularLocation>
</comment>
<evidence type="ECO:0000313" key="14">
    <source>
        <dbReference type="Proteomes" id="UP000593565"/>
    </source>
</evidence>
<dbReference type="FunFam" id="1.10.10.10:FF:000010">
    <property type="entry name" value="Forkhead box P2 isoform B"/>
    <property type="match status" value="1"/>
</dbReference>
<dbReference type="PANTHER" id="PTHR45796">
    <property type="entry name" value="FORKHEAD BOX P, ISOFORM C"/>
    <property type="match status" value="1"/>
</dbReference>
<evidence type="ECO:0000259" key="12">
    <source>
        <dbReference type="PROSITE" id="PS50039"/>
    </source>
</evidence>
<dbReference type="Gene3D" id="1.20.5.340">
    <property type="match status" value="1"/>
</dbReference>
<gene>
    <name evidence="13" type="ORF">AMELA_G00181180</name>
</gene>
<keyword evidence="6" id="KW-0805">Transcription regulation</keyword>
<feature type="compositionally biased region" description="Basic and acidic residues" evidence="11">
    <location>
        <begin position="298"/>
        <end position="308"/>
    </location>
</feature>
<feature type="region of interest" description="Disordered" evidence="11">
    <location>
        <begin position="453"/>
        <end position="487"/>
    </location>
</feature>
<feature type="DNA-binding region" description="Fork-head" evidence="10">
    <location>
        <begin position="529"/>
        <end position="602"/>
    </location>
</feature>
<evidence type="ECO:0000256" key="10">
    <source>
        <dbReference type="PROSITE-ProRule" id="PRU00089"/>
    </source>
</evidence>
<dbReference type="InterPro" id="IPR001766">
    <property type="entry name" value="Fork_head_dom"/>
</dbReference>
<feature type="region of interest" description="Disordered" evidence="11">
    <location>
        <begin position="263"/>
        <end position="285"/>
    </location>
</feature>
<dbReference type="InterPro" id="IPR047412">
    <property type="entry name" value="FH_FOXP1_P2"/>
</dbReference>
<feature type="domain" description="Fork-head" evidence="12">
    <location>
        <begin position="529"/>
        <end position="602"/>
    </location>
</feature>
<keyword evidence="14" id="KW-1185">Reference proteome</keyword>
<dbReference type="PRINTS" id="PR00053">
    <property type="entry name" value="FORKHEAD"/>
</dbReference>
<dbReference type="Gene3D" id="1.10.10.10">
    <property type="entry name" value="Winged helix-like DNA-binding domain superfamily/Winged helix DNA-binding domain"/>
    <property type="match status" value="1"/>
</dbReference>
<keyword evidence="4" id="KW-0863">Zinc-finger</keyword>
<dbReference type="InterPro" id="IPR036388">
    <property type="entry name" value="WH-like_DNA-bd_sf"/>
</dbReference>
<dbReference type="InterPro" id="IPR032354">
    <property type="entry name" value="FOXP-CC"/>
</dbReference>
<dbReference type="GO" id="GO:0000978">
    <property type="term" value="F:RNA polymerase II cis-regulatory region sequence-specific DNA binding"/>
    <property type="evidence" value="ECO:0007669"/>
    <property type="project" value="TreeGrafter"/>
</dbReference>
<dbReference type="InterPro" id="IPR036390">
    <property type="entry name" value="WH_DNA-bd_sf"/>
</dbReference>
<feature type="region of interest" description="Disordered" evidence="11">
    <location>
        <begin position="203"/>
        <end position="232"/>
    </location>
</feature>
<evidence type="ECO:0000256" key="8">
    <source>
        <dbReference type="ARBA" id="ARBA00023163"/>
    </source>
</evidence>
<comment type="caution">
    <text evidence="13">The sequence shown here is derived from an EMBL/GenBank/DDBJ whole genome shotgun (WGS) entry which is preliminary data.</text>
</comment>
<dbReference type="PANTHER" id="PTHR45796:SF1">
    <property type="entry name" value="FORKHEAD BOX PROTEIN P2"/>
    <property type="match status" value="1"/>
</dbReference>
<dbReference type="GO" id="GO:0008270">
    <property type="term" value="F:zinc ion binding"/>
    <property type="evidence" value="ECO:0007669"/>
    <property type="project" value="UniProtKB-KW"/>
</dbReference>
<accession>A0A7J6ACE0</accession>
<evidence type="ECO:0000313" key="13">
    <source>
        <dbReference type="EMBL" id="KAF4079687.1"/>
    </source>
</evidence>
<evidence type="ECO:0000256" key="11">
    <source>
        <dbReference type="SAM" id="MobiDB-lite"/>
    </source>
</evidence>
<feature type="region of interest" description="Disordered" evidence="11">
    <location>
        <begin position="1"/>
        <end position="44"/>
    </location>
</feature>
<evidence type="ECO:0000256" key="3">
    <source>
        <dbReference type="ARBA" id="ARBA00022723"/>
    </source>
</evidence>
<dbReference type="SMART" id="SM00339">
    <property type="entry name" value="FH"/>
    <property type="match status" value="1"/>
</dbReference>
<keyword evidence="2" id="KW-0678">Repressor</keyword>
<keyword evidence="3" id="KW-0479">Metal-binding</keyword>
<feature type="region of interest" description="Disordered" evidence="11">
    <location>
        <begin position="297"/>
        <end position="354"/>
    </location>
</feature>
<dbReference type="PROSITE" id="PS50039">
    <property type="entry name" value="FORK_HEAD_3"/>
    <property type="match status" value="1"/>
</dbReference>
<dbReference type="Pfam" id="PF00250">
    <property type="entry name" value="Forkhead"/>
    <property type="match status" value="1"/>
</dbReference>
<name>A0A7J6ACE0_AMEME</name>
<dbReference type="GO" id="GO:0005634">
    <property type="term" value="C:nucleus"/>
    <property type="evidence" value="ECO:0007669"/>
    <property type="project" value="UniProtKB-SubCell"/>
</dbReference>
<dbReference type="InterPro" id="IPR050998">
    <property type="entry name" value="FOXP"/>
</dbReference>
<keyword evidence="9 10" id="KW-0539">Nucleus</keyword>
<protein>
    <recommendedName>
        <fullName evidence="12">Fork-head domain-containing protein</fullName>
    </recommendedName>
</protein>
<feature type="compositionally biased region" description="Polar residues" evidence="11">
    <location>
        <begin position="1"/>
        <end position="28"/>
    </location>
</feature>
<dbReference type="AlphaFoldDB" id="A0A7J6ACE0"/>
<evidence type="ECO:0000256" key="9">
    <source>
        <dbReference type="ARBA" id="ARBA00023242"/>
    </source>
</evidence>
<feature type="compositionally biased region" description="Acidic residues" evidence="11">
    <location>
        <begin position="773"/>
        <end position="789"/>
    </location>
</feature>
<feature type="region of interest" description="Disordered" evidence="11">
    <location>
        <begin position="751"/>
        <end position="789"/>
    </location>
</feature>
<dbReference type="InterPro" id="IPR030456">
    <property type="entry name" value="TF_fork_head_CS_2"/>
</dbReference>
<evidence type="ECO:0000256" key="4">
    <source>
        <dbReference type="ARBA" id="ARBA00022771"/>
    </source>
</evidence>
<keyword evidence="8" id="KW-0804">Transcription</keyword>
<organism evidence="13 14">
    <name type="scientific">Ameiurus melas</name>
    <name type="common">Black bullhead</name>
    <name type="synonym">Silurus melas</name>
    <dbReference type="NCBI Taxonomy" id="219545"/>
    <lineage>
        <taxon>Eukaryota</taxon>
        <taxon>Metazoa</taxon>
        <taxon>Chordata</taxon>
        <taxon>Craniata</taxon>
        <taxon>Vertebrata</taxon>
        <taxon>Euteleostomi</taxon>
        <taxon>Actinopterygii</taxon>
        <taxon>Neopterygii</taxon>
        <taxon>Teleostei</taxon>
        <taxon>Ostariophysi</taxon>
        <taxon>Siluriformes</taxon>
        <taxon>Ictaluridae</taxon>
        <taxon>Ameiurus</taxon>
    </lineage>
</organism>
<dbReference type="FunFam" id="1.20.5.340:FF:000005">
    <property type="entry name" value="Forkhead box P1, isoform CRA_f"/>
    <property type="match status" value="1"/>
</dbReference>
<keyword evidence="5" id="KW-0862">Zinc</keyword>
<dbReference type="SUPFAM" id="SSF46785">
    <property type="entry name" value="Winged helix' DNA-binding domain"/>
    <property type="match status" value="1"/>
</dbReference>
<sequence>MMQESASETISNSSMSQNGMSTLSSQLDAGSRDGRSSGDTSSEVSTVELLHLQQQQALQAARQLLLQQPGSGLKSPKNNDKQRPLQVPVSVAMMSPQVITPQQMQQILQQQVLSPQQLQALLQQQQAVMLQQQHLQEFYKKQQEQLHLQLLQQQHPSKQAKEQQQQQQHQQQLAAQQLVFQQQLLQMQQLQQQQHLLSMQRQGLLSLPPGPGQSALPAQTLPPGKPRHHHSSTFGYCIQSKEMKVQADLFPVYLQMLKRHSGDLESMDEERETQKDSTAGLSPAELQQLWKDVTSGHTMEDNGLKHSGLDLSTTNSSSTTSSTTSKASPPIAHHPISNGQSPAVNNRRESSLHEETGALHSHSLYGHGVCKWPGCESICEDFGQFLKHLNSEHALDDRSTAQCRVQMQVVQQLEIQLSKERERLQAMMAHLHMRPSEPKPSPKPLNLVSSMTMSKNLPSVSPPNLPQTPTTPTTPITPLSQMPQVPSVLSPASVPSMGAMRRRHSDKYSMPLSSEIAPNYEFYKNADVRPPFTYATLIRQAIMDSKDMQLTLNEIYSWFTRTFAYFRRNAATWKNAVRHNLSLHKCFVRVENVKGAVWTVDEMEYQKRRSQKITGSPTLVKNLPPSLGYGAALNASLQAALAETSLPLLGNTGLMNSSASGLMGASPPGLLSGSPPTLLQSSTHDELNGSLEHLDTNGHSSPAYSPHAHMVSQKSPYIGDYVCQQQVGCAFVSGCSWTSTSRPPVHVKEEPLNMDDDDCPMSLVTTADHSPELDEERELEEGNLSEDLE</sequence>
<evidence type="ECO:0000256" key="5">
    <source>
        <dbReference type="ARBA" id="ARBA00022833"/>
    </source>
</evidence>